<reference evidence="2 3" key="1">
    <citation type="journal article" date="2015" name="Sci. Rep.">
        <title>Genome of the facultative scuticociliatosis pathogen Pseudocohnilembus persalinus provides insight into its virulence through horizontal gene transfer.</title>
        <authorList>
            <person name="Xiong J."/>
            <person name="Wang G."/>
            <person name="Cheng J."/>
            <person name="Tian M."/>
            <person name="Pan X."/>
            <person name="Warren A."/>
            <person name="Jiang C."/>
            <person name="Yuan D."/>
            <person name="Miao W."/>
        </authorList>
    </citation>
    <scope>NUCLEOTIDE SEQUENCE [LARGE SCALE GENOMIC DNA]</scope>
    <source>
        <strain evidence="2">36N120E</strain>
    </source>
</reference>
<sequence>MYENDCQEINEKILPIIQRGMVEKTVIPASQKEYEYFLIEEWKKYKGNLDYLIKDRNQLGPDSFVWWNNYKLKYSKLRQIFITQKKDNKFQQYIKDLRQYENDLFETCCNLIQDYQQNYNQNREFNYNANRYRKKQILKEIDYLVSKTQEFEQQSHSSIQIPLENSIITYSNAPTKDQSDQNNLNNRGSLESSQNNQQQNLKLGEVDIQKKWGKNQDQKWQNQVEQLQQSSKQKGVSIQSIYNFSGHCGTSSKKSQKYQSKTMVDGNCQGEKKIRVKNNNNKNNNKINNNCQHINESDDAVEEQFNCCSQQSEGKNRNKSCSLQDRGKDGCVRENFEENLASEGQVFRSVEINEYKNYSQNNNREMQIQDLELKCVQKGDQKQIEDFDKLVFNQVKKLGLIKHEKHFDCSYSSINSVEFKHGEIIAIQNDEKEILARISMGVKEMQYQGKSVRGAYLFDFQFLDEKNLKLKLKKSENFKYSQEKYLQDLEGIVEKIFKFVLKIGAGQQYKCSLFYLAQRFVFNGKNSQKINEEINRVFAKIVKEVFGFQEGIERQVYFCQLNQFSDQNEFIDWNYKLKDGTFCAYRMFQESNKQLGFLEKSYGKESDFYLENMRTEFLGNNNIKGCYGLVTTNAEKQSVAGLYIFEEKDKILMKLKLQNTSSGRIAGMFFEGDEKLQDEMFQILLTNVAREPEIQRFSSLKVNVGVNSQFRKIMDSVSFFVKMGFRPKYIIKSIDNQKVDLSREQFFDPRDI</sequence>
<organism evidence="2 3">
    <name type="scientific">Pseudocohnilembus persalinus</name>
    <name type="common">Ciliate</name>
    <dbReference type="NCBI Taxonomy" id="266149"/>
    <lineage>
        <taxon>Eukaryota</taxon>
        <taxon>Sar</taxon>
        <taxon>Alveolata</taxon>
        <taxon>Ciliophora</taxon>
        <taxon>Intramacronucleata</taxon>
        <taxon>Oligohymenophorea</taxon>
        <taxon>Scuticociliatia</taxon>
        <taxon>Philasterida</taxon>
        <taxon>Pseudocohnilembidae</taxon>
        <taxon>Pseudocohnilembus</taxon>
    </lineage>
</organism>
<feature type="region of interest" description="Disordered" evidence="1">
    <location>
        <begin position="172"/>
        <end position="197"/>
    </location>
</feature>
<dbReference type="AlphaFoldDB" id="A0A0V0QM07"/>
<keyword evidence="3" id="KW-1185">Reference proteome</keyword>
<accession>A0A0V0QM07</accession>
<dbReference type="EMBL" id="LDAU01000138">
    <property type="protein sequence ID" value="KRX03278.1"/>
    <property type="molecule type" value="Genomic_DNA"/>
</dbReference>
<dbReference type="Proteomes" id="UP000054937">
    <property type="component" value="Unassembled WGS sequence"/>
</dbReference>
<evidence type="ECO:0000256" key="1">
    <source>
        <dbReference type="SAM" id="MobiDB-lite"/>
    </source>
</evidence>
<evidence type="ECO:0000313" key="2">
    <source>
        <dbReference type="EMBL" id="KRX03278.1"/>
    </source>
</evidence>
<name>A0A0V0QM07_PSEPJ</name>
<proteinExistence type="predicted"/>
<gene>
    <name evidence="2" type="ORF">PPERSA_09186</name>
</gene>
<feature type="compositionally biased region" description="Polar residues" evidence="1">
    <location>
        <begin position="172"/>
        <end position="193"/>
    </location>
</feature>
<evidence type="ECO:0000313" key="3">
    <source>
        <dbReference type="Proteomes" id="UP000054937"/>
    </source>
</evidence>
<protein>
    <submittedName>
        <fullName evidence="2">Uncharacterized protein</fullName>
    </submittedName>
</protein>
<comment type="caution">
    <text evidence="2">The sequence shown here is derived from an EMBL/GenBank/DDBJ whole genome shotgun (WGS) entry which is preliminary data.</text>
</comment>
<dbReference type="InParanoid" id="A0A0V0QM07"/>